<keyword evidence="5 11" id="KW-0256">Endoplasmic reticulum</keyword>
<dbReference type="GO" id="GO:0070973">
    <property type="term" value="P:protein localization to endoplasmic reticulum exit site"/>
    <property type="evidence" value="ECO:0007669"/>
    <property type="project" value="UniProtKB-UniRule"/>
</dbReference>
<dbReference type="InterPro" id="IPR008417">
    <property type="entry name" value="BAP29/BAP31"/>
</dbReference>
<keyword evidence="3 11" id="KW-0813">Transport</keyword>
<dbReference type="GO" id="GO:0005789">
    <property type="term" value="C:endoplasmic reticulum membrane"/>
    <property type="evidence" value="ECO:0007669"/>
    <property type="project" value="UniProtKB-SubCell"/>
</dbReference>
<evidence type="ECO:0000256" key="3">
    <source>
        <dbReference type="ARBA" id="ARBA00022448"/>
    </source>
</evidence>
<evidence type="ECO:0000256" key="1">
    <source>
        <dbReference type="ARBA" id="ARBA00004477"/>
    </source>
</evidence>
<keyword evidence="10 11" id="KW-0472">Membrane</keyword>
<comment type="subcellular location">
    <subcellularLocation>
        <location evidence="1 11">Endoplasmic reticulum membrane</location>
        <topology evidence="1 11">Multi-pass membrane protein</topology>
    </subcellularLocation>
</comment>
<name>A0A9P6L5N9_9AGAM</name>
<accession>A0A9P6L5N9</accession>
<comment type="caution">
    <text evidence="16">The sequence shown here is derived from an EMBL/GenBank/DDBJ whole genome shotgun (WGS) entry which is preliminary data.</text>
</comment>
<dbReference type="PANTHER" id="PTHR12701:SF20">
    <property type="entry name" value="ENDOPLASMIC RETICULUM TRANSMEMBRANE PROTEIN"/>
    <property type="match status" value="1"/>
</dbReference>
<keyword evidence="9 12" id="KW-0175">Coiled coil</keyword>
<sequence>MTIYYTLTFFLMVAEVVTFGVLVAPLPHKIRKGLFNWLSTSAIVAKIAYGLKISFIFIGILFVDALQRMQRTAAEADIAKSGGQGLQDARTETNHAAKKFYAQRNVYLTGFTLFLSLVLTRVFVIILDLIETQAAYATLKQQLANNNRPGNDALTKEVEDLKKKLASKTQDFDTLKNQAASQAAEYTRLSDEYNKSTGAPSRGKKD</sequence>
<evidence type="ECO:0000256" key="5">
    <source>
        <dbReference type="ARBA" id="ARBA00022824"/>
    </source>
</evidence>
<feature type="domain" description="BAP29/BAP31 transmembrane" evidence="14">
    <location>
        <begin position="1"/>
        <end position="137"/>
    </location>
</feature>
<proteinExistence type="inferred from homology"/>
<dbReference type="InterPro" id="IPR041672">
    <property type="entry name" value="Bap31/Bap29_C"/>
</dbReference>
<evidence type="ECO:0000256" key="12">
    <source>
        <dbReference type="SAM" id="Coils"/>
    </source>
</evidence>
<keyword evidence="16" id="KW-0675">Receptor</keyword>
<dbReference type="Proteomes" id="UP000736335">
    <property type="component" value="Unassembled WGS sequence"/>
</dbReference>
<dbReference type="InterPro" id="IPR040463">
    <property type="entry name" value="BAP29/BAP31_N"/>
</dbReference>
<comment type="similarity">
    <text evidence="2 11">Belongs to the BCAP29/BCAP31 family.</text>
</comment>
<evidence type="ECO:0000313" key="17">
    <source>
        <dbReference type="Proteomes" id="UP000736335"/>
    </source>
</evidence>
<dbReference type="AlphaFoldDB" id="A0A9P6L5N9"/>
<reference evidence="16" key="2">
    <citation type="submission" date="2020-11" db="EMBL/GenBank/DDBJ databases">
        <authorList>
            <consortium name="DOE Joint Genome Institute"/>
            <person name="Kuo A."/>
            <person name="Miyauchi S."/>
            <person name="Kiss E."/>
            <person name="Drula E."/>
            <person name="Kohler A."/>
            <person name="Sanchez-Garcia M."/>
            <person name="Andreopoulos B."/>
            <person name="Barry K.W."/>
            <person name="Bonito G."/>
            <person name="Buee M."/>
            <person name="Carver A."/>
            <person name="Chen C."/>
            <person name="Cichocki N."/>
            <person name="Clum A."/>
            <person name="Culley D."/>
            <person name="Crous P.W."/>
            <person name="Fauchery L."/>
            <person name="Girlanda M."/>
            <person name="Hayes R."/>
            <person name="Keri Z."/>
            <person name="Labutti K."/>
            <person name="Lipzen A."/>
            <person name="Lombard V."/>
            <person name="Magnuson J."/>
            <person name="Maillard F."/>
            <person name="Morin E."/>
            <person name="Murat C."/>
            <person name="Nolan M."/>
            <person name="Ohm R."/>
            <person name="Pangilinan J."/>
            <person name="Pereira M."/>
            <person name="Perotto S."/>
            <person name="Peter M."/>
            <person name="Riley R."/>
            <person name="Sitrit Y."/>
            <person name="Stielow B."/>
            <person name="Szollosi G."/>
            <person name="Zifcakova L."/>
            <person name="Stursova M."/>
            <person name="Spatafora J.W."/>
            <person name="Tedersoo L."/>
            <person name="Vaario L.-M."/>
            <person name="Yamada A."/>
            <person name="Yan M."/>
            <person name="Wang P."/>
            <person name="Xu J."/>
            <person name="Bruns T."/>
            <person name="Baldrian P."/>
            <person name="Vilgalys R."/>
            <person name="Henrissat B."/>
            <person name="Grigoriev I.V."/>
            <person name="Hibbett D."/>
            <person name="Nagy L.G."/>
            <person name="Martin F.M."/>
        </authorList>
    </citation>
    <scope>NUCLEOTIDE SEQUENCE</scope>
    <source>
        <strain evidence="16">UH-Tt-Lm1</strain>
    </source>
</reference>
<keyword evidence="6 11" id="KW-0931">ER-Golgi transport</keyword>
<evidence type="ECO:0000256" key="8">
    <source>
        <dbReference type="ARBA" id="ARBA00022989"/>
    </source>
</evidence>
<keyword evidence="8 11" id="KW-1133">Transmembrane helix</keyword>
<evidence type="ECO:0000256" key="11">
    <source>
        <dbReference type="RuleBase" id="RU367026"/>
    </source>
</evidence>
<dbReference type="GO" id="GO:0006888">
    <property type="term" value="P:endoplasmic reticulum to Golgi vesicle-mediated transport"/>
    <property type="evidence" value="ECO:0007669"/>
    <property type="project" value="UniProtKB-UniRule"/>
</dbReference>
<dbReference type="Pfam" id="PF18035">
    <property type="entry name" value="Bap31_Bap29_C"/>
    <property type="match status" value="1"/>
</dbReference>
<evidence type="ECO:0000256" key="9">
    <source>
        <dbReference type="ARBA" id="ARBA00023054"/>
    </source>
</evidence>
<reference evidence="16" key="1">
    <citation type="journal article" date="2020" name="Nat. Commun.">
        <title>Large-scale genome sequencing of mycorrhizal fungi provides insights into the early evolution of symbiotic traits.</title>
        <authorList>
            <person name="Miyauchi S."/>
            <person name="Kiss E."/>
            <person name="Kuo A."/>
            <person name="Drula E."/>
            <person name="Kohler A."/>
            <person name="Sanchez-Garcia M."/>
            <person name="Morin E."/>
            <person name="Andreopoulos B."/>
            <person name="Barry K.W."/>
            <person name="Bonito G."/>
            <person name="Buee M."/>
            <person name="Carver A."/>
            <person name="Chen C."/>
            <person name="Cichocki N."/>
            <person name="Clum A."/>
            <person name="Culley D."/>
            <person name="Crous P.W."/>
            <person name="Fauchery L."/>
            <person name="Girlanda M."/>
            <person name="Hayes R.D."/>
            <person name="Keri Z."/>
            <person name="LaButti K."/>
            <person name="Lipzen A."/>
            <person name="Lombard V."/>
            <person name="Magnuson J."/>
            <person name="Maillard F."/>
            <person name="Murat C."/>
            <person name="Nolan M."/>
            <person name="Ohm R.A."/>
            <person name="Pangilinan J."/>
            <person name="Pereira M.F."/>
            <person name="Perotto S."/>
            <person name="Peter M."/>
            <person name="Pfister S."/>
            <person name="Riley R."/>
            <person name="Sitrit Y."/>
            <person name="Stielow J.B."/>
            <person name="Szollosi G."/>
            <person name="Zifcakova L."/>
            <person name="Stursova M."/>
            <person name="Spatafora J.W."/>
            <person name="Tedersoo L."/>
            <person name="Vaario L.M."/>
            <person name="Yamada A."/>
            <person name="Yan M."/>
            <person name="Wang P."/>
            <person name="Xu J."/>
            <person name="Bruns T."/>
            <person name="Baldrian P."/>
            <person name="Vilgalys R."/>
            <person name="Dunand C."/>
            <person name="Henrissat B."/>
            <person name="Grigoriev I.V."/>
            <person name="Hibbett D."/>
            <person name="Nagy L.G."/>
            <person name="Martin F.M."/>
        </authorList>
    </citation>
    <scope>NUCLEOTIDE SEQUENCE</scope>
    <source>
        <strain evidence="16">UH-Tt-Lm1</strain>
    </source>
</reference>
<keyword evidence="7 11" id="KW-0653">Protein transport</keyword>
<feature type="transmembrane region" description="Helical" evidence="11">
    <location>
        <begin position="106"/>
        <end position="127"/>
    </location>
</feature>
<dbReference type="Pfam" id="PF05529">
    <property type="entry name" value="Bap31"/>
    <property type="match status" value="1"/>
</dbReference>
<feature type="coiled-coil region" evidence="12">
    <location>
        <begin position="151"/>
        <end position="178"/>
    </location>
</feature>
<gene>
    <name evidence="16" type="ORF">BJ322DRAFT_850275</name>
</gene>
<feature type="region of interest" description="Disordered" evidence="13">
    <location>
        <begin position="181"/>
        <end position="206"/>
    </location>
</feature>
<evidence type="ECO:0000259" key="14">
    <source>
        <dbReference type="Pfam" id="PF05529"/>
    </source>
</evidence>
<evidence type="ECO:0000313" key="16">
    <source>
        <dbReference type="EMBL" id="KAF9784508.1"/>
    </source>
</evidence>
<keyword evidence="17" id="KW-1185">Reference proteome</keyword>
<keyword evidence="4 11" id="KW-0812">Transmembrane</keyword>
<dbReference type="PANTHER" id="PTHR12701">
    <property type="entry name" value="BCR-ASSOCIATED PROTEIN, BAP"/>
    <property type="match status" value="1"/>
</dbReference>
<feature type="domain" description="Bap31/Bap29 cytoplasmic coiled-coil" evidence="15">
    <location>
        <begin position="156"/>
        <end position="206"/>
    </location>
</feature>
<evidence type="ECO:0000259" key="15">
    <source>
        <dbReference type="Pfam" id="PF18035"/>
    </source>
</evidence>
<evidence type="ECO:0000256" key="2">
    <source>
        <dbReference type="ARBA" id="ARBA00007956"/>
    </source>
</evidence>
<protein>
    <recommendedName>
        <fullName evidence="11">Endoplasmic reticulum transmembrane protein</fullName>
    </recommendedName>
</protein>
<feature type="transmembrane region" description="Helical" evidence="11">
    <location>
        <begin position="47"/>
        <end position="66"/>
    </location>
</feature>
<evidence type="ECO:0000256" key="7">
    <source>
        <dbReference type="ARBA" id="ARBA00022927"/>
    </source>
</evidence>
<feature type="transmembrane region" description="Helical" evidence="11">
    <location>
        <begin position="7"/>
        <end position="27"/>
    </location>
</feature>
<dbReference type="EMBL" id="WIUZ02000008">
    <property type="protein sequence ID" value="KAF9784508.1"/>
    <property type="molecule type" value="Genomic_DNA"/>
</dbReference>
<organism evidence="16 17">
    <name type="scientific">Thelephora terrestris</name>
    <dbReference type="NCBI Taxonomy" id="56493"/>
    <lineage>
        <taxon>Eukaryota</taxon>
        <taxon>Fungi</taxon>
        <taxon>Dikarya</taxon>
        <taxon>Basidiomycota</taxon>
        <taxon>Agaricomycotina</taxon>
        <taxon>Agaricomycetes</taxon>
        <taxon>Thelephorales</taxon>
        <taxon>Thelephoraceae</taxon>
        <taxon>Thelephora</taxon>
    </lineage>
</organism>
<evidence type="ECO:0000256" key="10">
    <source>
        <dbReference type="ARBA" id="ARBA00023136"/>
    </source>
</evidence>
<evidence type="ECO:0000256" key="4">
    <source>
        <dbReference type="ARBA" id="ARBA00022692"/>
    </source>
</evidence>
<comment type="function">
    <text evidence="11">May play a role in anterograde transport of membrane proteins from the endoplasmic reticulum to the Golgi.</text>
</comment>
<dbReference type="OrthoDB" id="435607at2759"/>
<evidence type="ECO:0000256" key="13">
    <source>
        <dbReference type="SAM" id="MobiDB-lite"/>
    </source>
</evidence>
<dbReference type="GO" id="GO:0006886">
    <property type="term" value="P:intracellular protein transport"/>
    <property type="evidence" value="ECO:0007669"/>
    <property type="project" value="UniProtKB-UniRule"/>
</dbReference>
<evidence type="ECO:0000256" key="6">
    <source>
        <dbReference type="ARBA" id="ARBA00022892"/>
    </source>
</evidence>